<accession>A0A1Y2MRR7</accession>
<dbReference type="OrthoDB" id="9809781at2"/>
<reference evidence="4 5" key="1">
    <citation type="submission" date="2016-09" db="EMBL/GenBank/DDBJ databases">
        <title>Pseudonocardia autotrophica DSM535, a candidate organism with high potential of specific P450 cytochromes.</title>
        <authorList>
            <person name="Grumaz C."/>
            <person name="Vainshtein Y."/>
            <person name="Kirstahler P."/>
            <person name="Sohn K."/>
        </authorList>
    </citation>
    <scope>NUCLEOTIDE SEQUENCE [LARGE SCALE GENOMIC DNA]</scope>
    <source>
        <strain evidence="4 5">DSM 535</strain>
    </source>
</reference>
<name>A0A1Y2MRR7_PSEAH</name>
<dbReference type="Pfam" id="PF09992">
    <property type="entry name" value="NAGPA"/>
    <property type="match status" value="1"/>
</dbReference>
<dbReference type="AlphaFoldDB" id="A0A1Y2MRR7"/>
<evidence type="ECO:0000256" key="2">
    <source>
        <dbReference type="SAM" id="SignalP"/>
    </source>
</evidence>
<dbReference type="RefSeq" id="WP_125911509.1">
    <property type="nucleotide sequence ID" value="NZ_AP018920.1"/>
</dbReference>
<dbReference type="PANTHER" id="PTHR40446">
    <property type="entry name" value="N-ACETYLGLUCOSAMINE-1-PHOSPHODIESTER ALPHA-N-ACETYLGLUCOSAMINIDASE"/>
    <property type="match status" value="1"/>
</dbReference>
<feature type="region of interest" description="Disordered" evidence="1">
    <location>
        <begin position="126"/>
        <end position="150"/>
    </location>
</feature>
<keyword evidence="2" id="KW-0732">Signal</keyword>
<dbReference type="STRING" id="2074.BG845_04464"/>
<dbReference type="InterPro" id="IPR018711">
    <property type="entry name" value="NAGPA"/>
</dbReference>
<feature type="domain" description="Phosphodiester glycosidase" evidence="3">
    <location>
        <begin position="227"/>
        <end position="393"/>
    </location>
</feature>
<keyword evidence="5" id="KW-1185">Reference proteome</keyword>
<evidence type="ECO:0000259" key="3">
    <source>
        <dbReference type="Pfam" id="PF09992"/>
    </source>
</evidence>
<feature type="chain" id="PRO_5012756664" description="Phosphodiester glycosidase domain-containing protein" evidence="2">
    <location>
        <begin position="34"/>
        <end position="396"/>
    </location>
</feature>
<evidence type="ECO:0000313" key="4">
    <source>
        <dbReference type="EMBL" id="OSY37841.1"/>
    </source>
</evidence>
<evidence type="ECO:0000313" key="5">
    <source>
        <dbReference type="Proteomes" id="UP000194360"/>
    </source>
</evidence>
<proteinExistence type="predicted"/>
<dbReference type="PANTHER" id="PTHR40446:SF2">
    <property type="entry name" value="N-ACETYLGLUCOSAMINE-1-PHOSPHODIESTER ALPHA-N-ACETYLGLUCOSAMINIDASE"/>
    <property type="match status" value="1"/>
</dbReference>
<evidence type="ECO:0000256" key="1">
    <source>
        <dbReference type="SAM" id="MobiDB-lite"/>
    </source>
</evidence>
<sequence length="396" mass="39765">MTRRVRDGMVTVAVTAVLTVLLPASTPAGPVSAADPALAAAVHAVAPAPAITHREERIDTPGGPVTTDVVVADLRRSGVQATLLTGATVGERATVAVHADRAGAAAALNGDFFDFARSNVPAGPSVRDGRALTSPVPPGRRLAPAVPGSDPGDVLAVDDGGTPRIDRLVLDASATAADGTTLPIRTLNAYAVPVGGIGLLTPDWNGDRNATLCGSDTDRDAPCAPDRIEVAVRDGAVAEVRPPGTGPVADGEQILVGRDEGAAALRGLAPGDPVEIEHRMTAASGVPPRTAVGGSPVLRDGAPVPGLDAAVREPRSAAGITAEGRLILLTADGRESTSVGITLAETAEQLRRAGAVHGVNLDGGGSSTMVFRGQVVNAPSEDAHRAVPNAFGILAP</sequence>
<gene>
    <name evidence="4" type="ORF">BG845_04464</name>
</gene>
<dbReference type="Proteomes" id="UP000194360">
    <property type="component" value="Unassembled WGS sequence"/>
</dbReference>
<organism evidence="4 5">
    <name type="scientific">Pseudonocardia autotrophica</name>
    <name type="common">Amycolata autotrophica</name>
    <name type="synonym">Nocardia autotrophica</name>
    <dbReference type="NCBI Taxonomy" id="2074"/>
    <lineage>
        <taxon>Bacteria</taxon>
        <taxon>Bacillati</taxon>
        <taxon>Actinomycetota</taxon>
        <taxon>Actinomycetes</taxon>
        <taxon>Pseudonocardiales</taxon>
        <taxon>Pseudonocardiaceae</taxon>
        <taxon>Pseudonocardia</taxon>
    </lineage>
</organism>
<protein>
    <recommendedName>
        <fullName evidence="3">Phosphodiester glycosidase domain-containing protein</fullName>
    </recommendedName>
</protein>
<comment type="caution">
    <text evidence="4">The sequence shown here is derived from an EMBL/GenBank/DDBJ whole genome shotgun (WGS) entry which is preliminary data.</text>
</comment>
<feature type="signal peptide" evidence="2">
    <location>
        <begin position="1"/>
        <end position="33"/>
    </location>
</feature>
<dbReference type="EMBL" id="MIGB01000027">
    <property type="protein sequence ID" value="OSY37841.1"/>
    <property type="molecule type" value="Genomic_DNA"/>
</dbReference>